<dbReference type="EMBL" id="JTDN01000001">
    <property type="protein sequence ID" value="KHL26688.1"/>
    <property type="molecule type" value="Genomic_DNA"/>
</dbReference>
<evidence type="ECO:0000313" key="3">
    <source>
        <dbReference type="Proteomes" id="UP000030988"/>
    </source>
</evidence>
<comment type="caution">
    <text evidence="2">The sequence shown here is derived from an EMBL/GenBank/DDBJ whole genome shotgun (WGS) entry which is preliminary data.</text>
</comment>
<feature type="chain" id="PRO_5002071570" description="LRAT domain-containing protein" evidence="1">
    <location>
        <begin position="22"/>
        <end position="174"/>
    </location>
</feature>
<dbReference type="STRING" id="1572751.PK98_02985"/>
<evidence type="ECO:0000256" key="1">
    <source>
        <dbReference type="SAM" id="SignalP"/>
    </source>
</evidence>
<feature type="signal peptide" evidence="1">
    <location>
        <begin position="1"/>
        <end position="21"/>
    </location>
</feature>
<evidence type="ECO:0008006" key="4">
    <source>
        <dbReference type="Google" id="ProtNLM"/>
    </source>
</evidence>
<sequence length="174" mass="19719">MRRFPPLVLLLLALVPACARAEVTAHFHSFNGSVMFGRYPHTFVVFDGHLDDTNTPVHENWGFSARRVTPAILSGPVEHIVMVEEEAQIARTNRHFSVTLSDATYRRMRAEVDAWRDAPGRYYDLDRRNCIHFVGRLAQMAGLTVDYPPGLLRKPRAWLNHVAALNPQLHAAPI</sequence>
<dbReference type="OrthoDB" id="7424408at2"/>
<gene>
    <name evidence="2" type="ORF">PK98_02985</name>
</gene>
<proteinExistence type="predicted"/>
<reference evidence="2 3" key="1">
    <citation type="submission" date="2014-11" db="EMBL/GenBank/DDBJ databases">
        <title>Draft genome sequence of Kirrobacter mercurialis.</title>
        <authorList>
            <person name="Coil D.A."/>
            <person name="Eisen J.A."/>
        </authorList>
    </citation>
    <scope>NUCLEOTIDE SEQUENCE [LARGE SCALE GENOMIC DNA]</scope>
    <source>
        <strain evidence="2 3">Coronado</strain>
    </source>
</reference>
<accession>A0A0B2BYM3</accession>
<dbReference type="Proteomes" id="UP000030988">
    <property type="component" value="Unassembled WGS sequence"/>
</dbReference>
<name>A0A0B2BYM3_9SPHN</name>
<protein>
    <recommendedName>
        <fullName evidence="4">LRAT domain-containing protein</fullName>
    </recommendedName>
</protein>
<keyword evidence="1" id="KW-0732">Signal</keyword>
<evidence type="ECO:0000313" key="2">
    <source>
        <dbReference type="EMBL" id="KHL26688.1"/>
    </source>
</evidence>
<dbReference type="AlphaFoldDB" id="A0A0B2BYM3"/>
<keyword evidence="3" id="KW-1185">Reference proteome</keyword>
<organism evidence="2 3">
    <name type="scientific">Croceibacterium mercuriale</name>
    <dbReference type="NCBI Taxonomy" id="1572751"/>
    <lineage>
        <taxon>Bacteria</taxon>
        <taxon>Pseudomonadati</taxon>
        <taxon>Pseudomonadota</taxon>
        <taxon>Alphaproteobacteria</taxon>
        <taxon>Sphingomonadales</taxon>
        <taxon>Erythrobacteraceae</taxon>
        <taxon>Croceibacterium</taxon>
    </lineage>
</organism>